<dbReference type="Proteomes" id="UP001500320">
    <property type="component" value="Unassembled WGS sequence"/>
</dbReference>
<dbReference type="EMBL" id="BAAAUT010000028">
    <property type="protein sequence ID" value="GAA3142304.1"/>
    <property type="molecule type" value="Genomic_DNA"/>
</dbReference>
<sequence length="139" mass="14952">MIVQLLHSHARTRAYASWLLGRHGTIVRLLRGGAFALVELDDEPSRFLGGARRWHVHLDDLLVDAVEPPSEGNGSYGVGLSGTGREVVRHAWSPGQREGLCGKAVRPVLIGSWSPPFLPTVENVCPACVHLAGNDGTDS</sequence>
<evidence type="ECO:0000313" key="2">
    <source>
        <dbReference type="Proteomes" id="UP001500320"/>
    </source>
</evidence>
<keyword evidence="2" id="KW-1185">Reference proteome</keyword>
<comment type="caution">
    <text evidence="1">The sequence shown here is derived from an EMBL/GenBank/DDBJ whole genome shotgun (WGS) entry which is preliminary data.</text>
</comment>
<organism evidence="1 2">
    <name type="scientific">Planomonospora alba</name>
    <dbReference type="NCBI Taxonomy" id="161354"/>
    <lineage>
        <taxon>Bacteria</taxon>
        <taxon>Bacillati</taxon>
        <taxon>Actinomycetota</taxon>
        <taxon>Actinomycetes</taxon>
        <taxon>Streptosporangiales</taxon>
        <taxon>Streptosporangiaceae</taxon>
        <taxon>Planomonospora</taxon>
    </lineage>
</organism>
<evidence type="ECO:0000313" key="1">
    <source>
        <dbReference type="EMBL" id="GAA3142304.1"/>
    </source>
</evidence>
<proteinExistence type="predicted"/>
<name>A0ABP6NFR8_9ACTN</name>
<protein>
    <submittedName>
        <fullName evidence="1">Uncharacterized protein</fullName>
    </submittedName>
</protein>
<accession>A0ABP6NFR8</accession>
<gene>
    <name evidence="1" type="ORF">GCM10010466_36560</name>
</gene>
<reference evidence="2" key="1">
    <citation type="journal article" date="2019" name="Int. J. Syst. Evol. Microbiol.">
        <title>The Global Catalogue of Microorganisms (GCM) 10K type strain sequencing project: providing services to taxonomists for standard genome sequencing and annotation.</title>
        <authorList>
            <consortium name="The Broad Institute Genomics Platform"/>
            <consortium name="The Broad Institute Genome Sequencing Center for Infectious Disease"/>
            <person name="Wu L."/>
            <person name="Ma J."/>
        </authorList>
    </citation>
    <scope>NUCLEOTIDE SEQUENCE [LARGE SCALE GENOMIC DNA]</scope>
    <source>
        <strain evidence="2">JCM 9373</strain>
    </source>
</reference>
<dbReference type="RefSeq" id="WP_344861007.1">
    <property type="nucleotide sequence ID" value="NZ_BAAAUT010000028.1"/>
</dbReference>